<dbReference type="Proteomes" id="UP000184476">
    <property type="component" value="Unassembled WGS sequence"/>
</dbReference>
<dbReference type="RefSeq" id="WP_175552334.1">
    <property type="nucleotide sequence ID" value="NZ_FQVL01000005.1"/>
</dbReference>
<keyword evidence="2" id="KW-1185">Reference proteome</keyword>
<organism evidence="1 2">
    <name type="scientific">Seinonella peptonophila</name>
    <dbReference type="NCBI Taxonomy" id="112248"/>
    <lineage>
        <taxon>Bacteria</taxon>
        <taxon>Bacillati</taxon>
        <taxon>Bacillota</taxon>
        <taxon>Bacilli</taxon>
        <taxon>Bacillales</taxon>
        <taxon>Thermoactinomycetaceae</taxon>
        <taxon>Seinonella</taxon>
    </lineage>
</organism>
<reference evidence="1 2" key="1">
    <citation type="submission" date="2016-11" db="EMBL/GenBank/DDBJ databases">
        <authorList>
            <person name="Jaros S."/>
            <person name="Januszkiewicz K."/>
            <person name="Wedrychowicz H."/>
        </authorList>
    </citation>
    <scope>NUCLEOTIDE SEQUENCE [LARGE SCALE GENOMIC DNA]</scope>
    <source>
        <strain evidence="1 2">DSM 44666</strain>
    </source>
</reference>
<proteinExistence type="predicted"/>
<protein>
    <recommendedName>
        <fullName evidence="3">Tryptophan RNA-binding attenuator protein inhibitory protein</fullName>
    </recommendedName>
</protein>
<accession>A0A1M4XK68</accession>
<dbReference type="InterPro" id="IPR036410">
    <property type="entry name" value="HSP_DnaJ_Cys-rich_dom_sf"/>
</dbReference>
<evidence type="ECO:0000313" key="1">
    <source>
        <dbReference type="EMBL" id="SHE93820.1"/>
    </source>
</evidence>
<dbReference type="EMBL" id="FQVL01000005">
    <property type="protein sequence ID" value="SHE93820.1"/>
    <property type="molecule type" value="Genomic_DNA"/>
</dbReference>
<evidence type="ECO:0000313" key="2">
    <source>
        <dbReference type="Proteomes" id="UP000184476"/>
    </source>
</evidence>
<name>A0A1M4XK68_9BACL</name>
<sequence>MLDWLKKSMTHIKDIIESKEWIQCSKCKGTGINAHGGVCEHCNGEGAKY</sequence>
<dbReference type="AlphaFoldDB" id="A0A1M4XK68"/>
<gene>
    <name evidence="1" type="ORF">SAMN05444392_10542</name>
</gene>
<evidence type="ECO:0008006" key="3">
    <source>
        <dbReference type="Google" id="ProtNLM"/>
    </source>
</evidence>
<dbReference type="SUPFAM" id="SSF57938">
    <property type="entry name" value="DnaJ/Hsp40 cysteine-rich domain"/>
    <property type="match status" value="1"/>
</dbReference>